<sequence>MKIEVNDMKVLAAVAGGNRTFKDIRQTSNLDKKEVETILGFLEQSQLIGVDIGKGFLGDKKYFFFITDAGGNQVDEYIKELKDKWNEILAMVTAGERGQLDEYMKENKFLVNMMLYFKIVNLPALSRLNLRFLIEGKHLCYKCKKELTRFSQKFSVSDCRKRGLKMPKGLTTHDDLCADCFDGLPVR</sequence>
<gene>
    <name evidence="1" type="ORF">METZ01_LOCUS228953</name>
</gene>
<accession>A0A382GMA9</accession>
<name>A0A382GMA9_9ZZZZ</name>
<dbReference type="SUPFAM" id="SSF46785">
    <property type="entry name" value="Winged helix' DNA-binding domain"/>
    <property type="match status" value="1"/>
</dbReference>
<dbReference type="EMBL" id="UINC01056272">
    <property type="protein sequence ID" value="SVB76099.1"/>
    <property type="molecule type" value="Genomic_DNA"/>
</dbReference>
<organism evidence="1">
    <name type="scientific">marine metagenome</name>
    <dbReference type="NCBI Taxonomy" id="408172"/>
    <lineage>
        <taxon>unclassified sequences</taxon>
        <taxon>metagenomes</taxon>
        <taxon>ecological metagenomes</taxon>
    </lineage>
</organism>
<protein>
    <submittedName>
        <fullName evidence="1">Uncharacterized protein</fullName>
    </submittedName>
</protein>
<evidence type="ECO:0000313" key="1">
    <source>
        <dbReference type="EMBL" id="SVB76099.1"/>
    </source>
</evidence>
<proteinExistence type="predicted"/>
<reference evidence="1" key="1">
    <citation type="submission" date="2018-05" db="EMBL/GenBank/DDBJ databases">
        <authorList>
            <person name="Lanie J.A."/>
            <person name="Ng W.-L."/>
            <person name="Kazmierczak K.M."/>
            <person name="Andrzejewski T.M."/>
            <person name="Davidsen T.M."/>
            <person name="Wayne K.J."/>
            <person name="Tettelin H."/>
            <person name="Glass J.I."/>
            <person name="Rusch D."/>
            <person name="Podicherti R."/>
            <person name="Tsui H.-C.T."/>
            <person name="Winkler M.E."/>
        </authorList>
    </citation>
    <scope>NUCLEOTIDE SEQUENCE</scope>
</reference>
<dbReference type="InterPro" id="IPR036390">
    <property type="entry name" value="WH_DNA-bd_sf"/>
</dbReference>
<dbReference type="AlphaFoldDB" id="A0A382GMA9"/>